<evidence type="ECO:0000256" key="4">
    <source>
        <dbReference type="ARBA" id="ARBA00023235"/>
    </source>
</evidence>
<dbReference type="InterPro" id="IPR020892">
    <property type="entry name" value="Cyclophilin-type_PPIase_CS"/>
</dbReference>
<protein>
    <recommendedName>
        <fullName evidence="2">peptidylprolyl isomerase</fullName>
        <ecNumber evidence="2">5.2.1.8</ecNumber>
    </recommendedName>
</protein>
<evidence type="ECO:0000259" key="6">
    <source>
        <dbReference type="PROSITE" id="PS50072"/>
    </source>
</evidence>
<evidence type="ECO:0000256" key="3">
    <source>
        <dbReference type="ARBA" id="ARBA00023110"/>
    </source>
</evidence>
<reference evidence="8" key="1">
    <citation type="submission" date="2016-10" db="EMBL/GenBank/DDBJ databases">
        <authorList>
            <person name="Varghese N."/>
            <person name="Submissions S."/>
        </authorList>
    </citation>
    <scope>NUCLEOTIDE SEQUENCE [LARGE SCALE GENOMIC DNA]</scope>
    <source>
        <strain evidence="8">CGMCC 1.3431</strain>
    </source>
</reference>
<dbReference type="OrthoDB" id="9807797at2"/>
<comment type="similarity">
    <text evidence="1">Belongs to the cyclophilin-type PPIase family.</text>
</comment>
<dbReference type="SUPFAM" id="SSF50891">
    <property type="entry name" value="Cyclophilin-like"/>
    <property type="match status" value="1"/>
</dbReference>
<evidence type="ECO:0000313" key="8">
    <source>
        <dbReference type="Proteomes" id="UP000199150"/>
    </source>
</evidence>
<dbReference type="GO" id="GO:0003755">
    <property type="term" value="F:peptidyl-prolyl cis-trans isomerase activity"/>
    <property type="evidence" value="ECO:0007669"/>
    <property type="project" value="UniProtKB-KW"/>
</dbReference>
<feature type="domain" description="PPIase cyclophilin-type" evidence="6">
    <location>
        <begin position="31"/>
        <end position="241"/>
    </location>
</feature>
<dbReference type="AlphaFoldDB" id="A0A1G4QX76"/>
<dbReference type="Gene3D" id="2.40.100.10">
    <property type="entry name" value="Cyclophilin-like"/>
    <property type="match status" value="1"/>
</dbReference>
<keyword evidence="5" id="KW-0732">Signal</keyword>
<evidence type="ECO:0000256" key="1">
    <source>
        <dbReference type="ARBA" id="ARBA00007365"/>
    </source>
</evidence>
<feature type="chain" id="PRO_5011573860" description="peptidylprolyl isomerase" evidence="5">
    <location>
        <begin position="20"/>
        <end position="270"/>
    </location>
</feature>
<dbReference type="PANTHER" id="PTHR45625">
    <property type="entry name" value="PEPTIDYL-PROLYL CIS-TRANS ISOMERASE-RELATED"/>
    <property type="match status" value="1"/>
</dbReference>
<dbReference type="InterPro" id="IPR044666">
    <property type="entry name" value="Cyclophilin_A-like"/>
</dbReference>
<dbReference type="InterPro" id="IPR029000">
    <property type="entry name" value="Cyclophilin-like_dom_sf"/>
</dbReference>
<evidence type="ECO:0000256" key="5">
    <source>
        <dbReference type="SAM" id="SignalP"/>
    </source>
</evidence>
<dbReference type="EC" id="5.2.1.8" evidence="2"/>
<keyword evidence="3" id="KW-0697">Rotamase</keyword>
<dbReference type="CDD" id="cd00317">
    <property type="entry name" value="cyclophilin"/>
    <property type="match status" value="1"/>
</dbReference>
<name>A0A1G4QX76_9CAUL</name>
<dbReference type="PROSITE" id="PS00170">
    <property type="entry name" value="CSA_PPIASE_1"/>
    <property type="match status" value="1"/>
</dbReference>
<dbReference type="EMBL" id="FMTS01000001">
    <property type="protein sequence ID" value="SCW48589.1"/>
    <property type="molecule type" value="Genomic_DNA"/>
</dbReference>
<dbReference type="RefSeq" id="WP_090645738.1">
    <property type="nucleotide sequence ID" value="NZ_CBCRYE010000001.1"/>
</dbReference>
<evidence type="ECO:0000313" key="7">
    <source>
        <dbReference type="EMBL" id="SCW48589.1"/>
    </source>
</evidence>
<dbReference type="PROSITE" id="PS50072">
    <property type="entry name" value="CSA_PPIASE_2"/>
    <property type="match status" value="1"/>
</dbReference>
<dbReference type="Pfam" id="PF00160">
    <property type="entry name" value="Pro_isomerase"/>
    <property type="match status" value="1"/>
</dbReference>
<dbReference type="GO" id="GO:0006457">
    <property type="term" value="P:protein folding"/>
    <property type="evidence" value="ECO:0007669"/>
    <property type="project" value="InterPro"/>
</dbReference>
<dbReference type="InterPro" id="IPR002130">
    <property type="entry name" value="Cyclophilin-type_PPIase_dom"/>
</dbReference>
<sequence>MIRTALLLTAAFLASPLQAAESDWRTADPQNVLVIDTEKGRIYVELHPEMAPQAVERVKLLARRGTYDGLLFHRVIPGFVAQTGNPNNHDSGKTELPNLNPEFRFRLNAAMPHTVVARPAGLNEGFMGALPYISVDESRMSANPDQAVHAWATHCTGTMGMGRDDAPVDSANSEIYFMLAPTQRLDHEYTLFGQVIAGGEVLQSLAAGEPPAHPDSMIHVQVLADMARAPRIEILKTDSAAFKSLADQVRAVKGADFAICDIAVPARVIP</sequence>
<keyword evidence="8" id="KW-1185">Reference proteome</keyword>
<feature type="signal peptide" evidence="5">
    <location>
        <begin position="1"/>
        <end position="19"/>
    </location>
</feature>
<proteinExistence type="inferred from homology"/>
<gene>
    <name evidence="7" type="ORF">SAMN02927928_1554</name>
</gene>
<organism evidence="7 8">
    <name type="scientific">Asticcacaulis taihuensis</name>
    <dbReference type="NCBI Taxonomy" id="260084"/>
    <lineage>
        <taxon>Bacteria</taxon>
        <taxon>Pseudomonadati</taxon>
        <taxon>Pseudomonadota</taxon>
        <taxon>Alphaproteobacteria</taxon>
        <taxon>Caulobacterales</taxon>
        <taxon>Caulobacteraceae</taxon>
        <taxon>Asticcacaulis</taxon>
    </lineage>
</organism>
<evidence type="ECO:0000256" key="2">
    <source>
        <dbReference type="ARBA" id="ARBA00013194"/>
    </source>
</evidence>
<dbReference type="PANTHER" id="PTHR45625:SF4">
    <property type="entry name" value="PEPTIDYLPROLYL ISOMERASE DOMAIN AND WD REPEAT-CONTAINING PROTEIN 1"/>
    <property type="match status" value="1"/>
</dbReference>
<dbReference type="Proteomes" id="UP000199150">
    <property type="component" value="Unassembled WGS sequence"/>
</dbReference>
<dbReference type="STRING" id="260084.SAMN02927928_1554"/>
<accession>A0A1G4QX76</accession>
<keyword evidence="4 7" id="KW-0413">Isomerase</keyword>